<dbReference type="RefSeq" id="WP_120029121.1">
    <property type="nucleotide sequence ID" value="NZ_QVMU01000001.1"/>
</dbReference>
<evidence type="ECO:0000256" key="3">
    <source>
        <dbReference type="ARBA" id="ARBA00022801"/>
    </source>
</evidence>
<feature type="binding site" evidence="7">
    <location>
        <position position="250"/>
    </location>
    <ligand>
        <name>substrate</name>
    </ligand>
</feature>
<dbReference type="InterPro" id="IPR032466">
    <property type="entry name" value="Metal_Hydrolase"/>
</dbReference>
<sequence>MTMKAISASRIFDGEQYHHNCALVWDEQHLISILPLEQLDSDIDCTHYPDALITPGFIDLQVNGGGGVMFNSDTSVESIDRICAAHRQHGTAYLLPTLITATPKKMADALNAAQAAIEHKVRGVLGVHLEGPWLNAGKKGAHDANLFSTPNIEQLQQLPWLKDGEVLVTLAAENVSMEALEWLNQHGIHLSCGHSNAQSNDLTEQKLSTINGFTHLFNAMSPMEGREPGTLGTALMADHAWCSIITDGIHVHPQNVLLSQRLKPTGKLLIITDAMATVGSDTDYFELDGERISIIDNKLVNAAGSLAGAHIGMDQSVANAVLWGIEEAEALRMASTYPAQALKCTDLGVLKRNARAAATILDDQLKTQAVLVDGELFELNHTTI</sequence>
<dbReference type="EC" id="3.5.1.25" evidence="10"/>
<dbReference type="Gene3D" id="2.30.40.10">
    <property type="entry name" value="Urease, subunit C, domain 1"/>
    <property type="match status" value="1"/>
</dbReference>
<dbReference type="InterPro" id="IPR003764">
    <property type="entry name" value="GlcNAc_6-P_deAcase"/>
</dbReference>
<accession>A0A3A6R224</accession>
<evidence type="ECO:0000256" key="1">
    <source>
        <dbReference type="ARBA" id="ARBA00010716"/>
    </source>
</evidence>
<dbReference type="GO" id="GO:0008448">
    <property type="term" value="F:N-acetylglucosamine-6-phosphate deacetylase activity"/>
    <property type="evidence" value="ECO:0007669"/>
    <property type="project" value="UniProtKB-EC"/>
</dbReference>
<feature type="binding site" evidence="7">
    <location>
        <position position="226"/>
    </location>
    <ligand>
        <name>substrate</name>
    </ligand>
</feature>
<dbReference type="InterPro" id="IPR011059">
    <property type="entry name" value="Metal-dep_hydrolase_composite"/>
</dbReference>
<keyword evidence="11" id="KW-1185">Reference proteome</keyword>
<dbReference type="NCBIfam" id="TIGR00221">
    <property type="entry name" value="nagA"/>
    <property type="match status" value="1"/>
</dbReference>
<dbReference type="GO" id="GO:0046872">
    <property type="term" value="F:metal ion binding"/>
    <property type="evidence" value="ECO:0007669"/>
    <property type="project" value="UniProtKB-KW"/>
</dbReference>
<gene>
    <name evidence="10" type="primary">nagA</name>
    <name evidence="10" type="ORF">DZ860_01395</name>
</gene>
<evidence type="ECO:0000313" key="11">
    <source>
        <dbReference type="Proteomes" id="UP000273252"/>
    </source>
</evidence>
<feature type="binding site" evidence="8">
    <location>
        <position position="215"/>
    </location>
    <ligand>
        <name>Zn(2+)</name>
        <dbReference type="ChEBI" id="CHEBI:29105"/>
    </ligand>
</feature>
<evidence type="ECO:0000256" key="6">
    <source>
        <dbReference type="PIRSR" id="PIRSR038994-1"/>
    </source>
</evidence>
<evidence type="ECO:0000256" key="4">
    <source>
        <dbReference type="ARBA" id="ARBA00023277"/>
    </source>
</evidence>
<dbReference type="GO" id="GO:0006046">
    <property type="term" value="P:N-acetylglucosamine catabolic process"/>
    <property type="evidence" value="ECO:0007669"/>
    <property type="project" value="TreeGrafter"/>
</dbReference>
<evidence type="ECO:0000313" key="10">
    <source>
        <dbReference type="EMBL" id="RJX75364.1"/>
    </source>
</evidence>
<evidence type="ECO:0000256" key="2">
    <source>
        <dbReference type="ARBA" id="ARBA00022723"/>
    </source>
</evidence>
<keyword evidence="3 5" id="KW-0378">Hydrolase</keyword>
<feature type="binding site" evidence="8">
    <location>
        <position position="130"/>
    </location>
    <ligand>
        <name>Zn(2+)</name>
        <dbReference type="ChEBI" id="CHEBI:29105"/>
    </ligand>
</feature>
<dbReference type="SUPFAM" id="SSF51338">
    <property type="entry name" value="Composite domain of metallo-dependent hydrolases"/>
    <property type="match status" value="1"/>
</dbReference>
<feature type="binding site" evidence="7">
    <location>
        <position position="141"/>
    </location>
    <ligand>
        <name>substrate</name>
    </ligand>
</feature>
<feature type="active site" description="Proton donor/acceptor" evidence="6">
    <location>
        <position position="273"/>
    </location>
</feature>
<feature type="binding site" evidence="7">
    <location>
        <begin position="218"/>
        <end position="219"/>
    </location>
    <ligand>
        <name>substrate</name>
    </ligand>
</feature>
<proteinExistence type="inferred from homology"/>
<comment type="similarity">
    <text evidence="1 5">Belongs to the metallo-dependent hydrolases superfamily. NagA family.</text>
</comment>
<evidence type="ECO:0000256" key="5">
    <source>
        <dbReference type="PIRNR" id="PIRNR038994"/>
    </source>
</evidence>
<protein>
    <submittedName>
        <fullName evidence="10">N-acetylglucosamine-6-phosphate deacetylase</fullName>
        <ecNumber evidence="10">3.5.1.25</ecNumber>
    </submittedName>
</protein>
<keyword evidence="2 8" id="KW-0479">Metal-binding</keyword>
<dbReference type="PANTHER" id="PTHR11113:SF14">
    <property type="entry name" value="N-ACETYLGLUCOSAMINE-6-PHOSPHATE DEACETYLASE"/>
    <property type="match status" value="1"/>
</dbReference>
<comment type="cofactor">
    <cofactor evidence="8">
        <name>a divalent metal cation</name>
        <dbReference type="ChEBI" id="CHEBI:60240"/>
    </cofactor>
    <text evidence="8">Binds 1 divalent metal cation per subunit.</text>
</comment>
<dbReference type="InterPro" id="IPR006680">
    <property type="entry name" value="Amidohydro-rel"/>
</dbReference>
<dbReference type="Proteomes" id="UP000273252">
    <property type="component" value="Unassembled WGS sequence"/>
</dbReference>
<feature type="domain" description="Amidohydrolase-related" evidence="9">
    <location>
        <begin position="53"/>
        <end position="374"/>
    </location>
</feature>
<dbReference type="SUPFAM" id="SSF51556">
    <property type="entry name" value="Metallo-dependent hydrolases"/>
    <property type="match status" value="1"/>
</dbReference>
<evidence type="ECO:0000259" key="9">
    <source>
        <dbReference type="Pfam" id="PF01979"/>
    </source>
</evidence>
<comment type="caution">
    <text evidence="10">The sequence shown here is derived from an EMBL/GenBank/DDBJ whole genome shotgun (WGS) entry which is preliminary data.</text>
</comment>
<dbReference type="Gene3D" id="3.20.20.140">
    <property type="entry name" value="Metal-dependent hydrolases"/>
    <property type="match status" value="1"/>
</dbReference>
<dbReference type="PANTHER" id="PTHR11113">
    <property type="entry name" value="N-ACETYLGLUCOSAMINE-6-PHOSPHATE DEACETYLASE"/>
    <property type="match status" value="1"/>
</dbReference>
<organism evidence="10 11">
    <name type="scientific">Vibrio sinensis</name>
    <dbReference type="NCBI Taxonomy" id="2302434"/>
    <lineage>
        <taxon>Bacteria</taxon>
        <taxon>Pseudomonadati</taxon>
        <taxon>Pseudomonadota</taxon>
        <taxon>Gammaproteobacteria</taxon>
        <taxon>Vibrionales</taxon>
        <taxon>Vibrionaceae</taxon>
        <taxon>Vibrio</taxon>
    </lineage>
</organism>
<dbReference type="OrthoDB" id="9776488at2"/>
<dbReference type="AlphaFoldDB" id="A0A3A6R224"/>
<keyword evidence="4 5" id="KW-0119">Carbohydrate metabolism</keyword>
<dbReference type="PIRSF" id="PIRSF038994">
    <property type="entry name" value="NagA"/>
    <property type="match status" value="1"/>
</dbReference>
<name>A0A3A6R224_9VIBR</name>
<dbReference type="EMBL" id="QVMU01000001">
    <property type="protein sequence ID" value="RJX75364.1"/>
    <property type="molecule type" value="Genomic_DNA"/>
</dbReference>
<feature type="binding site" evidence="8">
    <location>
        <position position="194"/>
    </location>
    <ligand>
        <name>Zn(2+)</name>
        <dbReference type="ChEBI" id="CHEBI:29105"/>
    </ligand>
</feature>
<evidence type="ECO:0000256" key="8">
    <source>
        <dbReference type="PIRSR" id="PIRSR038994-3"/>
    </source>
</evidence>
<evidence type="ECO:0000256" key="7">
    <source>
        <dbReference type="PIRSR" id="PIRSR038994-2"/>
    </source>
</evidence>
<feature type="binding site" evidence="7">
    <location>
        <begin position="306"/>
        <end position="308"/>
    </location>
    <ligand>
        <name>substrate</name>
    </ligand>
</feature>
<dbReference type="Pfam" id="PF01979">
    <property type="entry name" value="Amidohydro_1"/>
    <property type="match status" value="1"/>
</dbReference>
<reference evidence="10 11" key="1">
    <citation type="submission" date="2018-08" db="EMBL/GenBank/DDBJ databases">
        <title>Vibrio isolated from the Eastern China Marginal Seas.</title>
        <authorList>
            <person name="Li Y."/>
        </authorList>
    </citation>
    <scope>NUCLEOTIDE SEQUENCE [LARGE SCALE GENOMIC DNA]</scope>
    <source>
        <strain evidence="10 11">BEI233</strain>
    </source>
</reference>